<evidence type="ECO:0000313" key="1">
    <source>
        <dbReference type="EMBL" id="CBA62808.1"/>
    </source>
</evidence>
<gene>
    <name evidence="1" type="ordered locus">CD196_1462</name>
</gene>
<dbReference type="AlphaFoldDB" id="A0A0H3N6V6"/>
<evidence type="ECO:0000313" key="2">
    <source>
        <dbReference type="Proteomes" id="UP000002068"/>
    </source>
</evidence>
<dbReference type="EMBL" id="FN538970">
    <property type="protein sequence ID" value="CBA62808.1"/>
    <property type="molecule type" value="Genomic_DNA"/>
</dbReference>
<dbReference type="HOGENOM" id="CLU_158490_0_0_9"/>
<accession>A0A0H3N6V6</accession>
<proteinExistence type="predicted"/>
<organism evidence="1 2">
    <name type="scientific">Clostridioides difficile (strain CD196)</name>
    <name type="common">Peptoclostridium difficile</name>
    <dbReference type="NCBI Taxonomy" id="645462"/>
    <lineage>
        <taxon>Bacteria</taxon>
        <taxon>Bacillati</taxon>
        <taxon>Bacillota</taxon>
        <taxon>Clostridia</taxon>
        <taxon>Peptostreptococcales</taxon>
        <taxon>Peptostreptococcaceae</taxon>
        <taxon>Clostridioides</taxon>
    </lineage>
</organism>
<reference evidence="1 2" key="1">
    <citation type="journal article" date="2009" name="Genome Biol.">
        <title>Comparative genome and phenotypic analysis of Clostridium difficile 027 strains provides insight into the evolution of a hypervirulent bacterium.</title>
        <authorList>
            <person name="Stabler R.A."/>
            <person name="He M."/>
            <person name="Dawson L."/>
            <person name="Martin M."/>
            <person name="Valiente E."/>
            <person name="Corton C."/>
            <person name="Lawley T.D."/>
            <person name="Sebaihia M."/>
            <person name="Quail M.A."/>
            <person name="Rose G."/>
            <person name="Gerding D.N."/>
            <person name="Gibert M."/>
            <person name="Popoff M.R."/>
            <person name="Parkhill J."/>
            <person name="Dougan G."/>
            <person name="Wren B.W."/>
        </authorList>
    </citation>
    <scope>NUCLEOTIDE SEQUENCE [LARGE SCALE GENOMIC DNA]</scope>
    <source>
        <strain evidence="1 2">CD196</strain>
    </source>
</reference>
<sequence>MKIMENNIIDEIEKRLESFGYILKDGDKWLIGFVREKIENIIKLDCNIKTMPIELKEIEVDMIVGEFLFTKKNMGQLDIESINFEAVEKSISEGDTKVDFAIGSGSQTPEQRFDSLIAYLTTYGKNKILTFRCLRW</sequence>
<name>A0A0H3N6V6_CLODC</name>
<dbReference type="KEGG" id="cdc:CD196_1462"/>
<protein>
    <submittedName>
        <fullName evidence="1">Hypothetical phage protein</fullName>
    </submittedName>
</protein>
<dbReference type="Proteomes" id="UP000002068">
    <property type="component" value="Chromosome"/>
</dbReference>